<dbReference type="AlphaFoldDB" id="A0A285VTX0"/>
<feature type="domain" description="Peptidoglycan binding-like" evidence="3">
    <location>
        <begin position="504"/>
        <end position="540"/>
    </location>
</feature>
<name>A0A285VTX0_9MICO</name>
<dbReference type="GO" id="GO:0016787">
    <property type="term" value="F:hydrolase activity"/>
    <property type="evidence" value="ECO:0007669"/>
    <property type="project" value="UniProtKB-KW"/>
</dbReference>
<dbReference type="InterPro" id="IPR036365">
    <property type="entry name" value="PGBD-like_sf"/>
</dbReference>
<keyword evidence="7" id="KW-1185">Reference proteome</keyword>
<protein>
    <submittedName>
        <fullName evidence="5">Peptidoglycan-binding (PGRP) domain of peptidoglycan hydrolases-containing protein</fullName>
    </submittedName>
</protein>
<reference evidence="7" key="1">
    <citation type="submission" date="2017-08" db="EMBL/GenBank/DDBJ databases">
        <authorList>
            <person name="Varghese N."/>
            <person name="Submissions S."/>
        </authorList>
    </citation>
    <scope>NUCLEOTIDE SEQUENCE [LARGE SCALE GENOMIC DNA]</scope>
    <source>
        <strain evidence="7">USBA17B2</strain>
    </source>
</reference>
<evidence type="ECO:0000259" key="3">
    <source>
        <dbReference type="Pfam" id="PF01471"/>
    </source>
</evidence>
<dbReference type="Pfam" id="PF26571">
    <property type="entry name" value="VldE"/>
    <property type="match status" value="1"/>
</dbReference>
<accession>A0A285VTX0</accession>
<organism evidence="5 7">
    <name type="scientific">Ornithinimicrobium cerasi</name>
    <dbReference type="NCBI Taxonomy" id="2248773"/>
    <lineage>
        <taxon>Bacteria</taxon>
        <taxon>Bacillati</taxon>
        <taxon>Actinomycetota</taxon>
        <taxon>Actinomycetes</taxon>
        <taxon>Micrococcales</taxon>
        <taxon>Ornithinimicrobiaceae</taxon>
        <taxon>Ornithinimicrobium</taxon>
    </lineage>
</organism>
<feature type="chain" id="PRO_5015076832" evidence="2">
    <location>
        <begin position="39"/>
        <end position="606"/>
    </location>
</feature>
<dbReference type="InterPro" id="IPR036366">
    <property type="entry name" value="PGBDSf"/>
</dbReference>
<dbReference type="EMBL" id="OBQK01000014">
    <property type="protein sequence ID" value="SOC57615.1"/>
    <property type="molecule type" value="Genomic_DNA"/>
</dbReference>
<proteinExistence type="predicted"/>
<feature type="domain" description="ARB-07466-like C-terminal" evidence="4">
    <location>
        <begin position="130"/>
        <end position="225"/>
    </location>
</feature>
<reference evidence="5" key="2">
    <citation type="submission" date="2017-08" db="EMBL/GenBank/DDBJ databases">
        <authorList>
            <person name="de Groot N.N."/>
        </authorList>
    </citation>
    <scope>NUCLEOTIDE SEQUENCE [LARGE SCALE GENOMIC DNA]</scope>
    <source>
        <strain evidence="5">USBA17B2</strain>
    </source>
</reference>
<evidence type="ECO:0000313" key="5">
    <source>
        <dbReference type="EMBL" id="SOC57530.1"/>
    </source>
</evidence>
<evidence type="ECO:0000256" key="1">
    <source>
        <dbReference type="SAM" id="MobiDB-lite"/>
    </source>
</evidence>
<feature type="region of interest" description="Disordered" evidence="1">
    <location>
        <begin position="34"/>
        <end position="88"/>
    </location>
</feature>
<keyword evidence="5" id="KW-0378">Hydrolase</keyword>
<dbReference type="Gene3D" id="1.10.101.10">
    <property type="entry name" value="PGBD-like superfamily/PGBD"/>
    <property type="match status" value="2"/>
</dbReference>
<feature type="compositionally biased region" description="Pro residues" evidence="1">
    <location>
        <begin position="59"/>
        <end position="70"/>
    </location>
</feature>
<evidence type="ECO:0000313" key="6">
    <source>
        <dbReference type="EMBL" id="SOC57615.1"/>
    </source>
</evidence>
<dbReference type="EMBL" id="OBQK01000013">
    <property type="protein sequence ID" value="SOC57530.1"/>
    <property type="molecule type" value="Genomic_DNA"/>
</dbReference>
<evidence type="ECO:0000256" key="2">
    <source>
        <dbReference type="SAM" id="SignalP"/>
    </source>
</evidence>
<dbReference type="Pfam" id="PF01471">
    <property type="entry name" value="PG_binding_1"/>
    <property type="match status" value="2"/>
</dbReference>
<feature type="signal peptide" evidence="2">
    <location>
        <begin position="1"/>
        <end position="38"/>
    </location>
</feature>
<dbReference type="InterPro" id="IPR002477">
    <property type="entry name" value="Peptidoglycan-bd-like"/>
</dbReference>
<evidence type="ECO:0000259" key="4">
    <source>
        <dbReference type="Pfam" id="PF26571"/>
    </source>
</evidence>
<sequence length="606" mass="63498">MYRGKLRRRGVHRQVMAPAALVAVLTGALVLGGGPASADEPASGEGSGDTTAPAQPGGPVAPPPAAPVVPQPLTGLGPDGSGQGAAAFVPVPADPAVVPAPPVNEDLPLEVDEKAPFAQQISCDPVDRPGVTAFALLVSDHYGRPTTFGARPCIDYASFHHDGRALDWPLAAWASEDRMIADAVLSWLTADDAEMAKRLGLEYMIWNGLIYYVDGRGWQFYTGNPHTDHIHFSFSWDGALMRTSWWTGVAVTEPDLGPCDVTPWSYAALHQFPRVAECDTSTLVAIPATGLPRVRPGETGGGVAMLQDVLGVEQTGVLDDATREALVAWQEEHKLPATGIADDLTYAAAQGWELGDLPASAFAVAPEEWQRTEFTALRRTTLTEGAEGDAVSVLQAAIGAEPDGSFGPKTAKALRDWETTVPELAVQVERRGDGPAVVTPLTWVFLERAAYPTLAVRDVELSIGSLDQVADPEGVLVAETLAEGKVDSPYAGGAVALLQELLGVEADGSFGPMTEAAVKAVQEAAELEPTGVVDGPTWVAVEKAALAEDRIQGAPGAEAAKKAAKEKAAEAKAAKEKAEKEKAEQEAKARAEAERVAYEASLAAAG</sequence>
<dbReference type="Proteomes" id="UP000219688">
    <property type="component" value="Unassembled WGS sequence"/>
</dbReference>
<feature type="domain" description="Peptidoglycan binding-like" evidence="3">
    <location>
        <begin position="313"/>
        <end position="348"/>
    </location>
</feature>
<evidence type="ECO:0000313" key="7">
    <source>
        <dbReference type="Proteomes" id="UP000219688"/>
    </source>
</evidence>
<keyword evidence="2" id="KW-0732">Signal</keyword>
<gene>
    <name evidence="5" type="ORF">SAMN05421879_11361</name>
    <name evidence="6" type="ORF">SAMN05421879_11440</name>
</gene>
<feature type="region of interest" description="Disordered" evidence="1">
    <location>
        <begin position="570"/>
        <end position="592"/>
    </location>
</feature>
<dbReference type="SUPFAM" id="SSF47090">
    <property type="entry name" value="PGBD-like"/>
    <property type="match status" value="2"/>
</dbReference>
<dbReference type="InterPro" id="IPR058593">
    <property type="entry name" value="ARB_07466-like_C"/>
</dbReference>